<proteinExistence type="predicted"/>
<organism evidence="1 2">
    <name type="scientific">Oryza sativa subsp. japonica</name>
    <name type="common">Rice</name>
    <dbReference type="NCBI Taxonomy" id="39947"/>
    <lineage>
        <taxon>Eukaryota</taxon>
        <taxon>Viridiplantae</taxon>
        <taxon>Streptophyta</taxon>
        <taxon>Embryophyta</taxon>
        <taxon>Tracheophyta</taxon>
        <taxon>Spermatophyta</taxon>
        <taxon>Magnoliopsida</taxon>
        <taxon>Liliopsida</taxon>
        <taxon>Poales</taxon>
        <taxon>Poaceae</taxon>
        <taxon>BOP clade</taxon>
        <taxon>Oryzoideae</taxon>
        <taxon>Oryzeae</taxon>
        <taxon>Oryzinae</taxon>
        <taxon>Oryza</taxon>
        <taxon>Oryza sativa</taxon>
    </lineage>
</organism>
<name>C7J8P6_ORYSJ</name>
<protein>
    <submittedName>
        <fullName evidence="1">Os11g0201299 protein</fullName>
    </submittedName>
</protein>
<gene>
    <name evidence="1" type="ordered locus">Os11g0201299</name>
</gene>
<accession>C7J8P6</accession>
<reference evidence="1 2" key="1">
    <citation type="journal article" date="2005" name="Nature">
        <title>The map-based sequence of the rice genome.</title>
        <authorList>
            <consortium name="International rice genome sequencing project (IRGSP)"/>
            <person name="Matsumoto T."/>
            <person name="Wu J."/>
            <person name="Kanamori H."/>
            <person name="Katayose Y."/>
            <person name="Fujisawa M."/>
            <person name="Namiki N."/>
            <person name="Mizuno H."/>
            <person name="Yamamoto K."/>
            <person name="Antonio B.A."/>
            <person name="Baba T."/>
            <person name="Sakata K."/>
            <person name="Nagamura Y."/>
            <person name="Aoki H."/>
            <person name="Arikawa K."/>
            <person name="Arita K."/>
            <person name="Bito T."/>
            <person name="Chiden Y."/>
            <person name="Fujitsuka N."/>
            <person name="Fukunaka R."/>
            <person name="Hamada M."/>
            <person name="Harada C."/>
            <person name="Hayashi A."/>
            <person name="Hijishita S."/>
            <person name="Honda M."/>
            <person name="Hosokawa S."/>
            <person name="Ichikawa Y."/>
            <person name="Idonuma A."/>
            <person name="Iijima M."/>
            <person name="Ikeda M."/>
            <person name="Ikeno M."/>
            <person name="Ito K."/>
            <person name="Ito S."/>
            <person name="Ito T."/>
            <person name="Ito Y."/>
            <person name="Ito Y."/>
            <person name="Iwabuchi A."/>
            <person name="Kamiya K."/>
            <person name="Karasawa W."/>
            <person name="Kurita K."/>
            <person name="Katagiri S."/>
            <person name="Kikuta A."/>
            <person name="Kobayashi H."/>
            <person name="Kobayashi N."/>
            <person name="Machita K."/>
            <person name="Maehara T."/>
            <person name="Masukawa M."/>
            <person name="Mizubayashi T."/>
            <person name="Mukai Y."/>
            <person name="Nagasaki H."/>
            <person name="Nagata Y."/>
            <person name="Naito S."/>
            <person name="Nakashima M."/>
            <person name="Nakama Y."/>
            <person name="Nakamichi Y."/>
            <person name="Nakamura M."/>
            <person name="Meguro A."/>
            <person name="Negishi M."/>
            <person name="Ohta I."/>
            <person name="Ohta T."/>
            <person name="Okamoto M."/>
            <person name="Ono N."/>
            <person name="Saji S."/>
            <person name="Sakaguchi M."/>
            <person name="Sakai K."/>
            <person name="Shibata M."/>
            <person name="Shimokawa T."/>
            <person name="Song J."/>
            <person name="Takazaki Y."/>
            <person name="Terasawa K."/>
            <person name="Tsugane M."/>
            <person name="Tsuji K."/>
            <person name="Ueda S."/>
            <person name="Waki K."/>
            <person name="Yamagata H."/>
            <person name="Yamamoto M."/>
            <person name="Yamamoto S."/>
            <person name="Yamane H."/>
            <person name="Yoshiki S."/>
            <person name="Yoshihara R."/>
            <person name="Yukawa K."/>
            <person name="Zhong H."/>
            <person name="Yano M."/>
            <person name="Yuan Q."/>
            <person name="Ouyang S."/>
            <person name="Liu J."/>
            <person name="Jones K.M."/>
            <person name="Gansberger K."/>
            <person name="Moffat K."/>
            <person name="Hill J."/>
            <person name="Bera J."/>
            <person name="Fadrosh D."/>
            <person name="Jin S."/>
            <person name="Johri S."/>
            <person name="Kim M."/>
            <person name="Overton L."/>
            <person name="Reardon M."/>
            <person name="Tsitrin T."/>
            <person name="Vuong H."/>
            <person name="Weaver B."/>
            <person name="Ciecko A."/>
            <person name="Tallon L."/>
            <person name="Jackson J."/>
            <person name="Pai G."/>
            <person name="Aken S.V."/>
            <person name="Utterback T."/>
            <person name="Reidmuller S."/>
            <person name="Feldblyum T."/>
            <person name="Hsiao J."/>
            <person name="Zismann V."/>
            <person name="Iobst S."/>
            <person name="de Vazeille A.R."/>
            <person name="Buell C.R."/>
            <person name="Ying K."/>
            <person name="Li Y."/>
            <person name="Lu T."/>
            <person name="Huang Y."/>
            <person name="Zhao Q."/>
            <person name="Feng Q."/>
            <person name="Zhang L."/>
            <person name="Zhu J."/>
            <person name="Weng Q."/>
            <person name="Mu J."/>
            <person name="Lu Y."/>
            <person name="Fan D."/>
            <person name="Liu Y."/>
            <person name="Guan J."/>
            <person name="Zhang Y."/>
            <person name="Yu S."/>
            <person name="Liu X."/>
            <person name="Zhang Y."/>
            <person name="Hong G."/>
            <person name="Han B."/>
            <person name="Choisne N."/>
            <person name="Demange N."/>
            <person name="Orjeda G."/>
            <person name="Samain S."/>
            <person name="Cattolico L."/>
            <person name="Pelletier E."/>
            <person name="Couloux A."/>
            <person name="Segurens B."/>
            <person name="Wincker P."/>
            <person name="D'Hont A."/>
            <person name="Scarpelli C."/>
            <person name="Weissenbach J."/>
            <person name="Salanoubat M."/>
            <person name="Quetier F."/>
            <person name="Yu Y."/>
            <person name="Kim H.R."/>
            <person name="Rambo T."/>
            <person name="Currie J."/>
            <person name="Collura K."/>
            <person name="Luo M."/>
            <person name="Yang T."/>
            <person name="Ammiraju J.S.S."/>
            <person name="Engler F."/>
            <person name="Soderlund C."/>
            <person name="Wing R.A."/>
            <person name="Palmer L.E."/>
            <person name="de la Bastide M."/>
            <person name="Spiegel L."/>
            <person name="Nascimento L."/>
            <person name="Zutavern T."/>
            <person name="O'Shaughnessy A."/>
            <person name="Dike S."/>
            <person name="Dedhia N."/>
            <person name="Preston R."/>
            <person name="Balija V."/>
            <person name="McCombie W.R."/>
            <person name="Chow T."/>
            <person name="Chen H."/>
            <person name="Chung M."/>
            <person name="Chen C."/>
            <person name="Shaw J."/>
            <person name="Wu H."/>
            <person name="Hsiao K."/>
            <person name="Chao Y."/>
            <person name="Chu M."/>
            <person name="Cheng C."/>
            <person name="Hour A."/>
            <person name="Lee P."/>
            <person name="Lin S."/>
            <person name="Lin Y."/>
            <person name="Liou J."/>
            <person name="Liu S."/>
            <person name="Hsing Y."/>
            <person name="Raghuvanshi S."/>
            <person name="Mohanty A."/>
            <person name="Bharti A.K."/>
            <person name="Gaur A."/>
            <person name="Gupta V."/>
            <person name="Kumar D."/>
            <person name="Ravi V."/>
            <person name="Vij S."/>
            <person name="Kapur A."/>
            <person name="Khurana P."/>
            <person name="Khurana P."/>
            <person name="Khurana J.P."/>
            <person name="Tyagi A.K."/>
            <person name="Gaikwad K."/>
            <person name="Singh A."/>
            <person name="Dalal V."/>
            <person name="Srivastava S."/>
            <person name="Dixit A."/>
            <person name="Pal A.K."/>
            <person name="Ghazi I.A."/>
            <person name="Yadav M."/>
            <person name="Pandit A."/>
            <person name="Bhargava A."/>
            <person name="Sureshbabu K."/>
            <person name="Batra K."/>
            <person name="Sharma T.R."/>
            <person name="Mohapatra T."/>
            <person name="Singh N.K."/>
            <person name="Messing J."/>
            <person name="Nelson A.B."/>
            <person name="Fuks G."/>
            <person name="Kavchok S."/>
            <person name="Keizer G."/>
            <person name="Linton E."/>
            <person name="Llaca V."/>
            <person name="Song R."/>
            <person name="Tanyolac B."/>
            <person name="Young S."/>
            <person name="Ho-Il K."/>
            <person name="Hahn J.H."/>
            <person name="Sangsakoo G."/>
            <person name="Vanavichit A."/>
            <person name="de Mattos Luiz.A.T."/>
            <person name="Zimmer P.D."/>
            <person name="Malone G."/>
            <person name="Dellagostin O."/>
            <person name="de Oliveira A.C."/>
            <person name="Bevan M."/>
            <person name="Bancroft I."/>
            <person name="Minx P."/>
            <person name="Cordum H."/>
            <person name="Wilson R."/>
            <person name="Cheng Z."/>
            <person name="Jin W."/>
            <person name="Jiang J."/>
            <person name="Leong S.A."/>
            <person name="Iwama H."/>
            <person name="Gojobori T."/>
            <person name="Itoh T."/>
            <person name="Niimura Y."/>
            <person name="Fujii Y."/>
            <person name="Habara T."/>
            <person name="Sakai H."/>
            <person name="Sato Y."/>
            <person name="Wilson G."/>
            <person name="Kumar K."/>
            <person name="McCouch S."/>
            <person name="Juretic N."/>
            <person name="Hoen D."/>
            <person name="Wright S."/>
            <person name="Bruskiewich R."/>
            <person name="Bureau T."/>
            <person name="Miyao A."/>
            <person name="Hirochika H."/>
            <person name="Nishikawa T."/>
            <person name="Kadowaki K."/>
            <person name="Sugiura M."/>
            <person name="Burr B."/>
            <person name="Sasaki T."/>
        </authorList>
    </citation>
    <scope>NUCLEOTIDE SEQUENCE [LARGE SCALE GENOMIC DNA]</scope>
    <source>
        <strain evidence="2">cv. Nipponbare</strain>
    </source>
</reference>
<dbReference type="KEGG" id="dosa:Os11g0201299"/>
<dbReference type="InterPro" id="IPR053197">
    <property type="entry name" value="F-box_SCFL_complex_component"/>
</dbReference>
<reference evidence="2" key="2">
    <citation type="journal article" date="2008" name="Nucleic Acids Res.">
        <title>The rice annotation project database (RAP-DB): 2008 update.</title>
        <authorList>
            <consortium name="The rice annotation project (RAP)"/>
        </authorList>
    </citation>
    <scope>GENOME REANNOTATION</scope>
    <source>
        <strain evidence="2">cv. Nipponbare</strain>
    </source>
</reference>
<evidence type="ECO:0000313" key="1">
    <source>
        <dbReference type="EMBL" id="BAH95136.1"/>
    </source>
</evidence>
<evidence type="ECO:0000313" key="2">
    <source>
        <dbReference type="Proteomes" id="UP000000763"/>
    </source>
</evidence>
<dbReference type="PANTHER" id="PTHR34223">
    <property type="entry name" value="OS11G0201299 PROTEIN"/>
    <property type="match status" value="1"/>
</dbReference>
<dbReference type="PANTHER" id="PTHR34223:SF64">
    <property type="entry name" value="OS11G0201299 PROTEIN"/>
    <property type="match status" value="1"/>
</dbReference>
<dbReference type="AlphaFoldDB" id="C7J8P6"/>
<dbReference type="EMBL" id="AP008217">
    <property type="protein sequence ID" value="BAH95136.1"/>
    <property type="molecule type" value="Genomic_DNA"/>
</dbReference>
<feature type="non-terminal residue" evidence="1">
    <location>
        <position position="1"/>
    </location>
</feature>
<dbReference type="Proteomes" id="UP000000763">
    <property type="component" value="Chromosome 11"/>
</dbReference>
<sequence>CYSSDPGYCPIGCTHCYGIDDGSAGCVLLKGLADASNLELIADPKVFILRRDLRWCPTFTKLKTLLLIQWFESAENCALICILQHSPFLEKLTLQLSKKPDINMRSRAIYNSMGKSFASDNLKTVEVKCQDIDKKVHKLIMSLNSYGIPPEKINIQQTNESYECFNFVWTGFIPRQSYQASELSMYIRSP</sequence>